<dbReference type="EMBL" id="ML220155">
    <property type="protein sequence ID" value="TGZ77314.1"/>
    <property type="molecule type" value="Genomic_DNA"/>
</dbReference>
<accession>A0A4V3SHS5</accession>
<name>A0A4V3SHS5_9PEZI</name>
<proteinExistence type="predicted"/>
<gene>
    <name evidence="1" type="ORF">EX30DRAFT_205379</name>
</gene>
<dbReference type="Proteomes" id="UP000298138">
    <property type="component" value="Unassembled WGS sequence"/>
</dbReference>
<keyword evidence="2" id="KW-1185">Reference proteome</keyword>
<dbReference type="AlphaFoldDB" id="A0A4V3SHS5"/>
<organism evidence="1 2">
    <name type="scientific">Ascodesmis nigricans</name>
    <dbReference type="NCBI Taxonomy" id="341454"/>
    <lineage>
        <taxon>Eukaryota</taxon>
        <taxon>Fungi</taxon>
        <taxon>Dikarya</taxon>
        <taxon>Ascomycota</taxon>
        <taxon>Pezizomycotina</taxon>
        <taxon>Pezizomycetes</taxon>
        <taxon>Pezizales</taxon>
        <taxon>Ascodesmidaceae</taxon>
        <taxon>Ascodesmis</taxon>
    </lineage>
</organism>
<evidence type="ECO:0000313" key="2">
    <source>
        <dbReference type="Proteomes" id="UP000298138"/>
    </source>
</evidence>
<dbReference type="InParanoid" id="A0A4V3SHS5"/>
<protein>
    <submittedName>
        <fullName evidence="1">Uncharacterized protein</fullName>
    </submittedName>
</protein>
<reference evidence="1 2" key="1">
    <citation type="submission" date="2019-04" db="EMBL/GenBank/DDBJ databases">
        <title>Comparative genomics and transcriptomics to analyze fruiting body development in filamentous ascomycetes.</title>
        <authorList>
            <consortium name="DOE Joint Genome Institute"/>
            <person name="Lutkenhaus R."/>
            <person name="Traeger S."/>
            <person name="Breuer J."/>
            <person name="Kuo A."/>
            <person name="Lipzen A."/>
            <person name="Pangilinan J."/>
            <person name="Dilworth D."/>
            <person name="Sandor L."/>
            <person name="Poggeler S."/>
            <person name="Barry K."/>
            <person name="Grigoriev I.V."/>
            <person name="Nowrousian M."/>
        </authorList>
    </citation>
    <scope>NUCLEOTIDE SEQUENCE [LARGE SCALE GENOMIC DNA]</scope>
    <source>
        <strain evidence="1 2">CBS 389.68</strain>
    </source>
</reference>
<sequence>MFCYCTKCGVNMVRLTETGGIQIQMVFQNQQQHACEVSSSRCNRCIQNHNTNHCLHQLFFRPPYLLPHRHPLLISVSGKLI</sequence>
<evidence type="ECO:0000313" key="1">
    <source>
        <dbReference type="EMBL" id="TGZ77314.1"/>
    </source>
</evidence>